<dbReference type="CTD" id="20328981"/>
<reference evidence="1 2" key="1">
    <citation type="submission" date="2013-11" db="EMBL/GenBank/DDBJ databases">
        <title>Opisthorchis viverrini - life in the bile duct.</title>
        <authorList>
            <person name="Young N.D."/>
            <person name="Nagarajan N."/>
            <person name="Lin S.J."/>
            <person name="Korhonen P.K."/>
            <person name="Jex A.R."/>
            <person name="Hall R.S."/>
            <person name="Safavi-Hemami H."/>
            <person name="Kaewkong W."/>
            <person name="Bertrand D."/>
            <person name="Gao S."/>
            <person name="Seet Q."/>
            <person name="Wongkham S."/>
            <person name="Teh B.T."/>
            <person name="Wongkham C."/>
            <person name="Intapan P.M."/>
            <person name="Maleewong W."/>
            <person name="Yang X."/>
            <person name="Hu M."/>
            <person name="Wang Z."/>
            <person name="Hofmann A."/>
            <person name="Sternberg P.W."/>
            <person name="Tan P."/>
            <person name="Wang J."/>
            <person name="Gasser R.B."/>
        </authorList>
    </citation>
    <scope>NUCLEOTIDE SEQUENCE [LARGE SCALE GENOMIC DNA]</scope>
</reference>
<organism evidence="1 2">
    <name type="scientific">Opisthorchis viverrini</name>
    <name type="common">Southeast Asian liver fluke</name>
    <dbReference type="NCBI Taxonomy" id="6198"/>
    <lineage>
        <taxon>Eukaryota</taxon>
        <taxon>Metazoa</taxon>
        <taxon>Spiralia</taxon>
        <taxon>Lophotrochozoa</taxon>
        <taxon>Platyhelminthes</taxon>
        <taxon>Trematoda</taxon>
        <taxon>Digenea</taxon>
        <taxon>Opisthorchiida</taxon>
        <taxon>Opisthorchiata</taxon>
        <taxon>Opisthorchiidae</taxon>
        <taxon>Opisthorchis</taxon>
    </lineage>
</organism>
<gene>
    <name evidence="1" type="ORF">T265_14815</name>
</gene>
<proteinExistence type="predicted"/>
<accession>A0A074ZAH9</accession>
<dbReference type="AlphaFoldDB" id="A0A074ZAH9"/>
<name>A0A074ZAH9_OPIVI</name>
<protein>
    <submittedName>
        <fullName evidence="1">Uncharacterized protein</fullName>
    </submittedName>
</protein>
<dbReference type="Proteomes" id="UP000054324">
    <property type="component" value="Unassembled WGS sequence"/>
</dbReference>
<dbReference type="EMBL" id="KL596890">
    <property type="protein sequence ID" value="KER22582.1"/>
    <property type="molecule type" value="Genomic_DNA"/>
</dbReference>
<feature type="non-terminal residue" evidence="1">
    <location>
        <position position="75"/>
    </location>
</feature>
<evidence type="ECO:0000313" key="1">
    <source>
        <dbReference type="EMBL" id="KER22582.1"/>
    </source>
</evidence>
<dbReference type="RefSeq" id="XP_009173667.1">
    <property type="nucleotide sequence ID" value="XM_009175403.1"/>
</dbReference>
<sequence length="75" mass="8740">MGPTKQNPGFCFQKETPQKQLNVLHEISEYALSWVPETRRVHYNGSSNDVDIPLFALINQEEDKCRQRNYATSNR</sequence>
<evidence type="ECO:0000313" key="2">
    <source>
        <dbReference type="Proteomes" id="UP000054324"/>
    </source>
</evidence>
<dbReference type="KEGG" id="ovi:T265_14815"/>
<dbReference type="GeneID" id="20328981"/>
<keyword evidence="2" id="KW-1185">Reference proteome</keyword>